<dbReference type="PROSITE" id="PS50197">
    <property type="entry name" value="BEACH"/>
    <property type="match status" value="1"/>
</dbReference>
<reference evidence="4 5" key="1">
    <citation type="submission" date="2024-01" db="EMBL/GenBank/DDBJ databases">
        <title>The genomes of 5 underutilized Papilionoideae crops provide insights into root nodulation and disease resistanc.</title>
        <authorList>
            <person name="Jiang F."/>
        </authorList>
    </citation>
    <scope>NUCLEOTIDE SEQUENCE [LARGE SCALE GENOMIC DNA]</scope>
    <source>
        <strain evidence="4">DUOXIRENSHENG_FW03</strain>
        <tissue evidence="4">Leaves</tissue>
    </source>
</reference>
<evidence type="ECO:0000256" key="1">
    <source>
        <dbReference type="ARBA" id="ARBA00022574"/>
    </source>
</evidence>
<protein>
    <recommendedName>
        <fullName evidence="3">BEACH domain-containing protein</fullName>
    </recommendedName>
</protein>
<dbReference type="PANTHER" id="PTHR46108:SF4">
    <property type="entry name" value="BLUE CHEESE"/>
    <property type="match status" value="1"/>
</dbReference>
<dbReference type="InterPro" id="IPR000409">
    <property type="entry name" value="BEACH_dom"/>
</dbReference>
<evidence type="ECO:0000256" key="2">
    <source>
        <dbReference type="ARBA" id="ARBA00022737"/>
    </source>
</evidence>
<dbReference type="Pfam" id="PF02138">
    <property type="entry name" value="Beach"/>
    <property type="match status" value="1"/>
</dbReference>
<proteinExistence type="predicted"/>
<organism evidence="4 5">
    <name type="scientific">Psophocarpus tetragonolobus</name>
    <name type="common">Winged bean</name>
    <name type="synonym">Dolichos tetragonolobus</name>
    <dbReference type="NCBI Taxonomy" id="3891"/>
    <lineage>
        <taxon>Eukaryota</taxon>
        <taxon>Viridiplantae</taxon>
        <taxon>Streptophyta</taxon>
        <taxon>Embryophyta</taxon>
        <taxon>Tracheophyta</taxon>
        <taxon>Spermatophyta</taxon>
        <taxon>Magnoliopsida</taxon>
        <taxon>eudicotyledons</taxon>
        <taxon>Gunneridae</taxon>
        <taxon>Pentapetalae</taxon>
        <taxon>rosids</taxon>
        <taxon>fabids</taxon>
        <taxon>Fabales</taxon>
        <taxon>Fabaceae</taxon>
        <taxon>Papilionoideae</taxon>
        <taxon>50 kb inversion clade</taxon>
        <taxon>NPAAA clade</taxon>
        <taxon>indigoferoid/millettioid clade</taxon>
        <taxon>Phaseoleae</taxon>
        <taxon>Psophocarpus</taxon>
    </lineage>
</organism>
<gene>
    <name evidence="4" type="ORF">VNO78_22050</name>
</gene>
<dbReference type="EMBL" id="JAYMYS010000005">
    <property type="protein sequence ID" value="KAK7393492.1"/>
    <property type="molecule type" value="Genomic_DNA"/>
</dbReference>
<keyword evidence="2" id="KW-0677">Repeat</keyword>
<keyword evidence="1" id="KW-0853">WD repeat</keyword>
<dbReference type="Gene3D" id="1.10.1540.10">
    <property type="entry name" value="BEACH domain"/>
    <property type="match status" value="1"/>
</dbReference>
<name>A0AAN9SHH1_PSOTE</name>
<dbReference type="InterPro" id="IPR051944">
    <property type="entry name" value="BEACH_domain_protein"/>
</dbReference>
<evidence type="ECO:0000313" key="4">
    <source>
        <dbReference type="EMBL" id="KAK7393492.1"/>
    </source>
</evidence>
<dbReference type="SUPFAM" id="SSF81837">
    <property type="entry name" value="BEACH domain"/>
    <property type="match status" value="1"/>
</dbReference>
<accession>A0AAN9SHH1</accession>
<comment type="caution">
    <text evidence="4">The sequence shown here is derived from an EMBL/GenBank/DDBJ whole genome shotgun (WGS) entry which is preliminary data.</text>
</comment>
<evidence type="ECO:0000259" key="3">
    <source>
        <dbReference type="PROSITE" id="PS50197"/>
    </source>
</evidence>
<dbReference type="AlphaFoldDB" id="A0AAN9SHH1"/>
<dbReference type="InterPro" id="IPR036372">
    <property type="entry name" value="BEACH_dom_sf"/>
</dbReference>
<feature type="domain" description="BEACH" evidence="3">
    <location>
        <begin position="11"/>
        <end position="144"/>
    </location>
</feature>
<evidence type="ECO:0000313" key="5">
    <source>
        <dbReference type="Proteomes" id="UP001386955"/>
    </source>
</evidence>
<keyword evidence="5" id="KW-1185">Reference proteome</keyword>
<dbReference type="Proteomes" id="UP001386955">
    <property type="component" value="Unassembled WGS sequence"/>
</dbReference>
<dbReference type="PANTHER" id="PTHR46108">
    <property type="entry name" value="BLUE CHEESE"/>
    <property type="match status" value="1"/>
</dbReference>
<sequence length="144" mass="16313">MEQMDPLLLLHYAAFGITGKQALDSANTETLTDFRTDKHELELDYLLDYSNLSFDIIASFDLSLYAVMLDTTISGSSKQESNEGSFLFKLMAKSFSKRYESWDDPEVPKFHYGSQYSSTGIVLFYLLCLPPFIENKKLQGGHLG</sequence>